<dbReference type="SUPFAM" id="SSF47090">
    <property type="entry name" value="PGBD-like"/>
    <property type="match status" value="1"/>
</dbReference>
<keyword evidence="1" id="KW-0812">Transmembrane</keyword>
<dbReference type="PANTHER" id="PTHR34408:SF2">
    <property type="entry name" value="CELL WALL-BINDING PROTEIN YWSB"/>
    <property type="match status" value="1"/>
</dbReference>
<accession>A0A0T7GYJ2</accession>
<dbReference type="InterPro" id="IPR023346">
    <property type="entry name" value="Lysozyme-like_dom_sf"/>
</dbReference>
<evidence type="ECO:0000256" key="1">
    <source>
        <dbReference type="SAM" id="Phobius"/>
    </source>
</evidence>
<keyword evidence="1" id="KW-0472">Membrane</keyword>
<organism evidence="2 3">
    <name type="scientific">Neorhizobium galegae bv. officinalis</name>
    <dbReference type="NCBI Taxonomy" id="323656"/>
    <lineage>
        <taxon>Bacteria</taxon>
        <taxon>Pseudomonadati</taxon>
        <taxon>Pseudomonadota</taxon>
        <taxon>Alphaproteobacteria</taxon>
        <taxon>Hyphomicrobiales</taxon>
        <taxon>Rhizobiaceae</taxon>
        <taxon>Rhizobium/Agrobacterium group</taxon>
        <taxon>Neorhizobium</taxon>
    </lineage>
</organism>
<evidence type="ECO:0000313" key="3">
    <source>
        <dbReference type="Proteomes" id="UP000039660"/>
    </source>
</evidence>
<sequence length="323" mass="34896">MSVITAAQIRAAAKSRVNEGNMNSVLVALDEFGLGLGLNRPHRVAHFLAQLMHESGAFRFDQEIWGPTAAQARYDTRTDLGNTPAADGDGYLYRGRAGIQITGKANYEAFRDWCSQKGFNPPDFVAQPDLVNTDPWEGLVPLWYWSARNLNAYADRNDIETITKKINGGKNGLADRIDYYGRIALVMLGYQPTEADIRRYQSERGLDIDGDVGPKTRAALHTDLLALSGASVQMAAFSAAPVTEEKPVVPVAVETQVKRKFNIFGLFGGGGSFGGLGLAAFAGMDWQVVAVLAVVILLTLILGLLLQNSIVSAVGKIRAAVEP</sequence>
<dbReference type="RefSeq" id="WP_046637258.1">
    <property type="nucleotide sequence ID" value="NZ_CCRK01000012.1"/>
</dbReference>
<dbReference type="EMBL" id="CCRK01000012">
    <property type="protein sequence ID" value="CDZ52315.1"/>
    <property type="molecule type" value="Genomic_DNA"/>
</dbReference>
<reference evidence="2 3" key="1">
    <citation type="submission" date="2014-08" db="EMBL/GenBank/DDBJ databases">
        <authorList>
            <person name="Chen Y.-H."/>
        </authorList>
    </citation>
    <scope>NUCLEOTIDE SEQUENCE [LARGE SCALE GENOMIC DNA]</scope>
</reference>
<dbReference type="AlphaFoldDB" id="A0A0T7GYJ2"/>
<dbReference type="PANTHER" id="PTHR34408">
    <property type="entry name" value="FAMILY PROTEIN, PUTATIVE-RELATED"/>
    <property type="match status" value="1"/>
</dbReference>
<dbReference type="Proteomes" id="UP000039660">
    <property type="component" value="Unassembled WGS sequence"/>
</dbReference>
<proteinExistence type="predicted"/>
<feature type="transmembrane region" description="Helical" evidence="1">
    <location>
        <begin position="288"/>
        <end position="306"/>
    </location>
</feature>
<feature type="transmembrane region" description="Helical" evidence="1">
    <location>
        <begin position="263"/>
        <end position="282"/>
    </location>
</feature>
<dbReference type="SUPFAM" id="SSF53955">
    <property type="entry name" value="Lysozyme-like"/>
    <property type="match status" value="1"/>
</dbReference>
<keyword evidence="1" id="KW-1133">Transmembrane helix</keyword>
<protein>
    <submittedName>
        <fullName evidence="2">Peptidoglycan-binding domain 1 protein</fullName>
    </submittedName>
</protein>
<name>A0A0T7GYJ2_NEOGA</name>
<dbReference type="InterPro" id="IPR052354">
    <property type="entry name" value="Cell_Wall_Dynamics_Protein"/>
</dbReference>
<dbReference type="Gene3D" id="1.10.530.10">
    <property type="match status" value="1"/>
</dbReference>
<dbReference type="InterPro" id="IPR036365">
    <property type="entry name" value="PGBD-like_sf"/>
</dbReference>
<gene>
    <name evidence="2" type="ORF">NGAL_HAMBI1189_44220</name>
</gene>
<evidence type="ECO:0000313" key="2">
    <source>
        <dbReference type="EMBL" id="CDZ52315.1"/>
    </source>
</evidence>